<dbReference type="Pfam" id="PF00240">
    <property type="entry name" value="ubiquitin"/>
    <property type="match status" value="1"/>
</dbReference>
<feature type="domain" description="USP" evidence="9">
    <location>
        <begin position="107"/>
        <end position="509"/>
    </location>
</feature>
<feature type="region of interest" description="Disordered" evidence="7">
    <location>
        <begin position="259"/>
        <end position="281"/>
    </location>
</feature>
<dbReference type="PROSITE" id="PS00973">
    <property type="entry name" value="USP_2"/>
    <property type="match status" value="1"/>
</dbReference>
<dbReference type="GO" id="GO:0061136">
    <property type="term" value="P:regulation of proteasomal protein catabolic process"/>
    <property type="evidence" value="ECO:0007669"/>
    <property type="project" value="TreeGrafter"/>
</dbReference>
<dbReference type="SUPFAM" id="SSF54236">
    <property type="entry name" value="Ubiquitin-like"/>
    <property type="match status" value="1"/>
</dbReference>
<dbReference type="Gene3D" id="3.90.70.10">
    <property type="entry name" value="Cysteine proteinases"/>
    <property type="match status" value="1"/>
</dbReference>
<dbReference type="InterPro" id="IPR028889">
    <property type="entry name" value="USP"/>
</dbReference>
<dbReference type="PROSITE" id="PS00972">
    <property type="entry name" value="USP_1"/>
    <property type="match status" value="1"/>
</dbReference>
<gene>
    <name evidence="10" type="ORF">EZS28_029258</name>
</gene>
<dbReference type="PANTHER" id="PTHR43982:SF1">
    <property type="entry name" value="UBIQUITIN CARBOXYL-TERMINAL HYDROLASE 14"/>
    <property type="match status" value="1"/>
</dbReference>
<evidence type="ECO:0000259" key="8">
    <source>
        <dbReference type="PROSITE" id="PS50053"/>
    </source>
</evidence>
<comment type="caution">
    <text evidence="10">The sequence shown here is derived from an EMBL/GenBank/DDBJ whole genome shotgun (WGS) entry which is preliminary data.</text>
</comment>
<evidence type="ECO:0000256" key="5">
    <source>
        <dbReference type="ARBA" id="ARBA00022807"/>
    </source>
</evidence>
<evidence type="ECO:0000259" key="9">
    <source>
        <dbReference type="PROSITE" id="PS50235"/>
    </source>
</evidence>
<dbReference type="PROSITE" id="PS50235">
    <property type="entry name" value="USP_3"/>
    <property type="match status" value="1"/>
</dbReference>
<dbReference type="SUPFAM" id="SSF54001">
    <property type="entry name" value="Cysteine proteinases"/>
    <property type="match status" value="1"/>
</dbReference>
<dbReference type="InterPro" id="IPR019954">
    <property type="entry name" value="Ubiquitin_CS"/>
</dbReference>
<feature type="compositionally biased region" description="Basic and acidic residues" evidence="7">
    <location>
        <begin position="417"/>
        <end position="475"/>
    </location>
</feature>
<dbReference type="AlphaFoldDB" id="A0A5J4UYA3"/>
<evidence type="ECO:0000256" key="2">
    <source>
        <dbReference type="ARBA" id="ARBA00022670"/>
    </source>
</evidence>
<dbReference type="GO" id="GO:0004843">
    <property type="term" value="F:cysteine-type deubiquitinase activity"/>
    <property type="evidence" value="ECO:0007669"/>
    <property type="project" value="UniProtKB-UniRule"/>
</dbReference>
<keyword evidence="5 6" id="KW-0788">Thiol protease</keyword>
<protein>
    <recommendedName>
        <fullName evidence="6">Ubiquitin carboxyl-terminal hydrolase</fullName>
        <ecNumber evidence="6">3.4.19.12</ecNumber>
    </recommendedName>
</protein>
<evidence type="ECO:0000313" key="11">
    <source>
        <dbReference type="Proteomes" id="UP000324800"/>
    </source>
</evidence>
<keyword evidence="4 6" id="KW-0378">Hydrolase</keyword>
<sequence>MTTFTVKVKWDKTLLNVEVDTAQPAALFKAQLMSLTGVQIERQKVLYKGKQINDDDDLSQLGLKPGAPILLVGSAAEIPKQPTIAPKFLEDLTEQQKRAVGAEINQFGLINLGNTCYFNSVLQSLRAVPEFVGALQKYTEKPFNQQTNQLAKTLFQTIDNLNKADQAVAPFGALAVMKKQYPQFAELQEGRPMQHDAEECYTILLSALNDVSALPLAVEDKTLPTAFPPANIIDQLFKGKLEVRMKNLELETMYKAEAEAASSSSSTDPPQQTEPIQPKTVPTQISIESFDRITCPIERETSFMYQGINMSLNGQLEKRSAELNRNAVHSVEKRIAVLPPILVVQFLRFFWRKKQALETKDSHRVKVMRKVQFPLVFDVYDMCTESLKQQLNPRRDELKAEKDARLEKKKKDLESKLDLDTEDGIQGKEKEKEQDDKKQMIKDLEQSDLKTIDSDEQEKKKKEEEDKKKKEEEQIRLVGPRRPRTGIYELFAIVTHKGSDAEGGHYESW</sequence>
<dbReference type="GO" id="GO:0070628">
    <property type="term" value="F:proteasome binding"/>
    <property type="evidence" value="ECO:0007669"/>
    <property type="project" value="TreeGrafter"/>
</dbReference>
<dbReference type="Gene3D" id="3.10.20.90">
    <property type="entry name" value="Phosphatidylinositol 3-kinase Catalytic Subunit, Chain A, domain 1"/>
    <property type="match status" value="1"/>
</dbReference>
<reference evidence="10 11" key="1">
    <citation type="submission" date="2019-03" db="EMBL/GenBank/DDBJ databases">
        <title>Single cell metagenomics reveals metabolic interactions within the superorganism composed of flagellate Streblomastix strix and complex community of Bacteroidetes bacteria on its surface.</title>
        <authorList>
            <person name="Treitli S.C."/>
            <person name="Kolisko M."/>
            <person name="Husnik F."/>
            <person name="Keeling P."/>
            <person name="Hampl V."/>
        </authorList>
    </citation>
    <scope>NUCLEOTIDE SEQUENCE [LARGE SCALE GENOMIC DNA]</scope>
    <source>
        <strain evidence="10">ST1C</strain>
    </source>
</reference>
<dbReference type="Pfam" id="PF00443">
    <property type="entry name" value="UCH"/>
    <property type="match status" value="1"/>
</dbReference>
<evidence type="ECO:0000256" key="7">
    <source>
        <dbReference type="SAM" id="MobiDB-lite"/>
    </source>
</evidence>
<dbReference type="GO" id="GO:0043161">
    <property type="term" value="P:proteasome-mediated ubiquitin-dependent protein catabolic process"/>
    <property type="evidence" value="ECO:0007669"/>
    <property type="project" value="InterPro"/>
</dbReference>
<comment type="catalytic activity">
    <reaction evidence="1 6">
        <text>Thiol-dependent hydrolysis of ester, thioester, amide, peptide and isopeptide bonds formed by the C-terminal Gly of ubiquitin (a 76-residue protein attached to proteins as an intracellular targeting signal).</text>
        <dbReference type="EC" id="3.4.19.12"/>
    </reaction>
</comment>
<dbReference type="EMBL" id="SNRW01011397">
    <property type="protein sequence ID" value="KAA6375214.1"/>
    <property type="molecule type" value="Genomic_DNA"/>
</dbReference>
<keyword evidence="3 6" id="KW-0833">Ubl conjugation pathway</keyword>
<dbReference type="SMART" id="SM00213">
    <property type="entry name" value="UBQ"/>
    <property type="match status" value="1"/>
</dbReference>
<dbReference type="PROSITE" id="PS50053">
    <property type="entry name" value="UBIQUITIN_2"/>
    <property type="match status" value="1"/>
</dbReference>
<feature type="region of interest" description="Disordered" evidence="7">
    <location>
        <begin position="417"/>
        <end position="481"/>
    </location>
</feature>
<dbReference type="OrthoDB" id="333239at2759"/>
<dbReference type="InterPro" id="IPR001394">
    <property type="entry name" value="Peptidase_C19_UCH"/>
</dbReference>
<name>A0A5J4UYA3_9EUKA</name>
<keyword evidence="2 6" id="KW-0645">Protease</keyword>
<dbReference type="PROSITE" id="PS00299">
    <property type="entry name" value="UBIQUITIN_1"/>
    <property type="match status" value="1"/>
</dbReference>
<dbReference type="InterPro" id="IPR044635">
    <property type="entry name" value="UBP14-like"/>
</dbReference>
<dbReference type="InterPro" id="IPR018200">
    <property type="entry name" value="USP_CS"/>
</dbReference>
<evidence type="ECO:0000256" key="3">
    <source>
        <dbReference type="ARBA" id="ARBA00022786"/>
    </source>
</evidence>
<feature type="domain" description="Ubiquitin-like" evidence="8">
    <location>
        <begin position="2"/>
        <end position="72"/>
    </location>
</feature>
<feature type="compositionally biased region" description="Polar residues" evidence="7">
    <location>
        <begin position="267"/>
        <end position="281"/>
    </location>
</feature>
<evidence type="ECO:0000313" key="10">
    <source>
        <dbReference type="EMBL" id="KAA6375214.1"/>
    </source>
</evidence>
<evidence type="ECO:0000256" key="6">
    <source>
        <dbReference type="RuleBase" id="RU366025"/>
    </source>
</evidence>
<dbReference type="InterPro" id="IPR029071">
    <property type="entry name" value="Ubiquitin-like_domsf"/>
</dbReference>
<dbReference type="CDD" id="cd16104">
    <property type="entry name" value="Ubl_USP14_like"/>
    <property type="match status" value="1"/>
</dbReference>
<dbReference type="Proteomes" id="UP000324800">
    <property type="component" value="Unassembled WGS sequence"/>
</dbReference>
<evidence type="ECO:0000256" key="1">
    <source>
        <dbReference type="ARBA" id="ARBA00000707"/>
    </source>
</evidence>
<dbReference type="PANTHER" id="PTHR43982">
    <property type="entry name" value="UBIQUITIN CARBOXYL-TERMINAL HYDROLASE"/>
    <property type="match status" value="1"/>
</dbReference>
<dbReference type="InterPro" id="IPR000626">
    <property type="entry name" value="Ubiquitin-like_dom"/>
</dbReference>
<accession>A0A5J4UYA3</accession>
<organism evidence="10 11">
    <name type="scientific">Streblomastix strix</name>
    <dbReference type="NCBI Taxonomy" id="222440"/>
    <lineage>
        <taxon>Eukaryota</taxon>
        <taxon>Metamonada</taxon>
        <taxon>Preaxostyla</taxon>
        <taxon>Oxymonadida</taxon>
        <taxon>Streblomastigidae</taxon>
        <taxon>Streblomastix</taxon>
    </lineage>
</organism>
<dbReference type="GO" id="GO:0016579">
    <property type="term" value="P:protein deubiquitination"/>
    <property type="evidence" value="ECO:0007669"/>
    <property type="project" value="InterPro"/>
</dbReference>
<evidence type="ECO:0000256" key="4">
    <source>
        <dbReference type="ARBA" id="ARBA00022801"/>
    </source>
</evidence>
<feature type="non-terminal residue" evidence="10">
    <location>
        <position position="509"/>
    </location>
</feature>
<dbReference type="InterPro" id="IPR038765">
    <property type="entry name" value="Papain-like_cys_pep_sf"/>
</dbReference>
<comment type="similarity">
    <text evidence="6">Belongs to the peptidase C19 family.</text>
</comment>
<dbReference type="EC" id="3.4.19.12" evidence="6"/>
<proteinExistence type="inferred from homology"/>